<dbReference type="RefSeq" id="WP_000099808.1">
    <property type="nucleotide sequence ID" value="NZ_CAWMSS010000001.1"/>
</dbReference>
<gene>
    <name evidence="6" type="ORF">AL544_013010</name>
</gene>
<sequence>MSSVCPECGLKFQCLCAAIPKLTAPFQLSLLTHDNEWQRETNTGRWLAKSLDECQAYSWSRVSANTALQARIAQPNTRSFLVYPSEESVDLEHALTSLTAEESTHFIVLDATWQEARKMERKSPWLADLPRVHLTTQQASAYRLRRNQQQGNLCTLEVGLALLRQFQAKPQADALEQFYHYSMNVFQADKSGHRWMEGSTFPT</sequence>
<protein>
    <recommendedName>
        <fullName evidence="1">tRNA-uridine aminocarboxypropyltransferase</fullName>
        <ecNumber evidence="1">2.5.1.25</ecNumber>
    </recommendedName>
</protein>
<dbReference type="OrthoDB" id="370626at2"/>
<keyword evidence="7" id="KW-1185">Reference proteome</keyword>
<proteinExistence type="predicted"/>
<feature type="domain" description="DTW" evidence="5">
    <location>
        <begin position="1"/>
        <end position="191"/>
    </location>
</feature>
<accession>A0A2J9UZI4</accession>
<name>A0A2J9UZI4_VIBMI</name>
<dbReference type="EMBL" id="LOSJ02000002">
    <property type="protein sequence ID" value="PNM56930.1"/>
    <property type="molecule type" value="Genomic_DNA"/>
</dbReference>
<evidence type="ECO:0000256" key="2">
    <source>
        <dbReference type="ARBA" id="ARBA00022679"/>
    </source>
</evidence>
<dbReference type="AlphaFoldDB" id="A0A2J9UZI4"/>
<keyword evidence="4" id="KW-0819">tRNA processing</keyword>
<evidence type="ECO:0000259" key="5">
    <source>
        <dbReference type="SMART" id="SM01144"/>
    </source>
</evidence>
<dbReference type="InterPro" id="IPR039262">
    <property type="entry name" value="DTWD2/TAPT"/>
</dbReference>
<dbReference type="EC" id="2.5.1.25" evidence="1"/>
<organism evidence="6 7">
    <name type="scientific">Vibrio mimicus</name>
    <dbReference type="NCBI Taxonomy" id="674"/>
    <lineage>
        <taxon>Bacteria</taxon>
        <taxon>Pseudomonadati</taxon>
        <taxon>Pseudomonadota</taxon>
        <taxon>Gammaproteobacteria</taxon>
        <taxon>Vibrionales</taxon>
        <taxon>Vibrionaceae</taxon>
        <taxon>Vibrio</taxon>
    </lineage>
</organism>
<evidence type="ECO:0000313" key="6">
    <source>
        <dbReference type="EMBL" id="PNM56930.1"/>
    </source>
</evidence>
<keyword evidence="3" id="KW-0949">S-adenosyl-L-methionine</keyword>
<dbReference type="Pfam" id="PF03942">
    <property type="entry name" value="DTW"/>
    <property type="match status" value="1"/>
</dbReference>
<dbReference type="GO" id="GO:0008033">
    <property type="term" value="P:tRNA processing"/>
    <property type="evidence" value="ECO:0007669"/>
    <property type="project" value="UniProtKB-KW"/>
</dbReference>
<dbReference type="PANTHER" id="PTHR21392:SF1">
    <property type="entry name" value="TRNA-URIDINE AMINOCARBOXYPROPYLTRANSFERASE"/>
    <property type="match status" value="1"/>
</dbReference>
<dbReference type="SMART" id="SM01144">
    <property type="entry name" value="DTW"/>
    <property type="match status" value="1"/>
</dbReference>
<evidence type="ECO:0000256" key="1">
    <source>
        <dbReference type="ARBA" id="ARBA00012386"/>
    </source>
</evidence>
<evidence type="ECO:0000313" key="7">
    <source>
        <dbReference type="Proteomes" id="UP000053748"/>
    </source>
</evidence>
<reference evidence="6" key="1">
    <citation type="submission" date="2017-12" db="EMBL/GenBank/DDBJ databases">
        <title>FDA dAtabase for Regulatory Grade micrObial Sequences (FDA-ARGOS): Supporting development and validation of Infectious Disease Dx tests.</title>
        <authorList>
            <person name="Hoffmann M."/>
            <person name="Allard M."/>
            <person name="Evans P."/>
            <person name="Brown E."/>
            <person name="Tallon L.J."/>
            <person name="Sadzewicz L."/>
            <person name="Sengamalay N."/>
            <person name="Ott S."/>
            <person name="Godinez A."/>
            <person name="Nagaraj S."/>
            <person name="Vavikolanu K."/>
            <person name="Aluvathingal J."/>
            <person name="Nadendla S."/>
            <person name="Hobson J."/>
            <person name="Sichtig H."/>
        </authorList>
    </citation>
    <scope>NUCLEOTIDE SEQUENCE [LARGE SCALE GENOMIC DNA]</scope>
    <source>
        <strain evidence="6">FDAARGOS_113</strain>
    </source>
</reference>
<keyword evidence="2" id="KW-0808">Transferase</keyword>
<dbReference type="PANTHER" id="PTHR21392">
    <property type="entry name" value="TRNA-URIDINE AMINOCARBOXYPROPYLTRANSFERASE 2"/>
    <property type="match status" value="1"/>
</dbReference>
<dbReference type="STRING" id="674.VM_00610"/>
<comment type="caution">
    <text evidence="6">The sequence shown here is derived from an EMBL/GenBank/DDBJ whole genome shotgun (WGS) entry which is preliminary data.</text>
</comment>
<evidence type="ECO:0000256" key="4">
    <source>
        <dbReference type="ARBA" id="ARBA00022694"/>
    </source>
</evidence>
<evidence type="ECO:0000256" key="3">
    <source>
        <dbReference type="ARBA" id="ARBA00022691"/>
    </source>
</evidence>
<dbReference type="Proteomes" id="UP000053748">
    <property type="component" value="Unassembled WGS sequence"/>
</dbReference>
<dbReference type="GO" id="GO:0016432">
    <property type="term" value="F:tRNA-uridine aminocarboxypropyltransferase activity"/>
    <property type="evidence" value="ECO:0007669"/>
    <property type="project" value="UniProtKB-EC"/>
</dbReference>
<dbReference type="InterPro" id="IPR005636">
    <property type="entry name" value="DTW"/>
</dbReference>